<dbReference type="RefSeq" id="WP_089805545.1">
    <property type="nucleotide sequence ID" value="NZ_FOYT01000001.1"/>
</dbReference>
<organism evidence="1 2">
    <name type="scientific">Halogeometricum rufum</name>
    <dbReference type="NCBI Taxonomy" id="553469"/>
    <lineage>
        <taxon>Archaea</taxon>
        <taxon>Methanobacteriati</taxon>
        <taxon>Methanobacteriota</taxon>
        <taxon>Stenosarchaea group</taxon>
        <taxon>Halobacteria</taxon>
        <taxon>Halobacteriales</taxon>
        <taxon>Haloferacaceae</taxon>
        <taxon>Halogeometricum</taxon>
    </lineage>
</organism>
<protein>
    <submittedName>
        <fullName evidence="1">Uncharacterized protein</fullName>
    </submittedName>
</protein>
<name>A0A1I6GIT9_9EURY</name>
<evidence type="ECO:0000313" key="1">
    <source>
        <dbReference type="EMBL" id="SFR42088.1"/>
    </source>
</evidence>
<dbReference type="EMBL" id="FOYT01000001">
    <property type="protein sequence ID" value="SFR42088.1"/>
    <property type="molecule type" value="Genomic_DNA"/>
</dbReference>
<sequence length="153" mass="16294">MAQVEGRLAYLLEAIVTTLQAYDPLVDGYLDGNPARVIDQPSKTGIPDAELFVNVELVDKNESRMGPVGNRVRAGFQVAVVASQPYWESHGRLHLYDVADTVAEALDGGIAPGVVPIGGANGPGEIQVGGGEDDDIVGHVTLPQRFRYQTRGV</sequence>
<reference evidence="2" key="1">
    <citation type="submission" date="2016-10" db="EMBL/GenBank/DDBJ databases">
        <authorList>
            <person name="Varghese N."/>
            <person name="Submissions S."/>
        </authorList>
    </citation>
    <scope>NUCLEOTIDE SEQUENCE [LARGE SCALE GENOMIC DNA]</scope>
    <source>
        <strain evidence="2">CGMCC 1.7736</strain>
    </source>
</reference>
<dbReference type="AlphaFoldDB" id="A0A1I6GIT9"/>
<proteinExistence type="predicted"/>
<gene>
    <name evidence="1" type="ORF">SAMN04487947_1222</name>
</gene>
<accession>A0A1I6GIT9</accession>
<evidence type="ECO:0000313" key="2">
    <source>
        <dbReference type="Proteomes" id="UP000198531"/>
    </source>
</evidence>
<dbReference type="Proteomes" id="UP000198531">
    <property type="component" value="Unassembled WGS sequence"/>
</dbReference>
<keyword evidence="2" id="KW-1185">Reference proteome</keyword>
<dbReference type="STRING" id="553469.SAMN04487947_1222"/>